<dbReference type="InterPro" id="IPR050879">
    <property type="entry name" value="Acyltransferase_3"/>
</dbReference>
<dbReference type="HOGENOM" id="CLU_005679_13_5_1"/>
<dbReference type="OMA" id="QITWPWA"/>
<dbReference type="EMBL" id="KB707127">
    <property type="protein sequence ID" value="EMR64004.1"/>
    <property type="molecule type" value="Genomic_DNA"/>
</dbReference>
<organism evidence="3 4">
    <name type="scientific">Eutypa lata (strain UCR-EL1)</name>
    <name type="common">Grapevine dieback disease fungus</name>
    <name type="synonym">Eutypa armeniacae</name>
    <dbReference type="NCBI Taxonomy" id="1287681"/>
    <lineage>
        <taxon>Eukaryota</taxon>
        <taxon>Fungi</taxon>
        <taxon>Dikarya</taxon>
        <taxon>Ascomycota</taxon>
        <taxon>Pezizomycotina</taxon>
        <taxon>Sordariomycetes</taxon>
        <taxon>Xylariomycetidae</taxon>
        <taxon>Xylariales</taxon>
        <taxon>Diatrypaceae</taxon>
        <taxon>Eutypa</taxon>
    </lineage>
</organism>
<keyword evidence="4" id="KW-1185">Reference proteome</keyword>
<dbReference type="PANTHER" id="PTHR23028:SF126">
    <property type="entry name" value="ACYLTRANSFERASE 3 DOMAIN-CONTAINING PROTEIN"/>
    <property type="match status" value="1"/>
</dbReference>
<sequence length="534" mass="59714">MAVQPRWLNNLLQLLAPALLISHIRQELKWNQPVEHFHLHSTSYLDGLRGLAALFVFGQHYTDYNLKPLHEWYFPPPSSSSSSSSSAPSPSSSPLQLPYIRLLCGAPSTHVFFVISGFALALRPLRELRRFGFAGSGSGSGSRGRSAGADRAARGRCGALLASAAIRRPVRLWAPCAALTLPLAFLTRWTWRFEHYIAYQPTQWDQVYDWYEDFTGRIAVWPWGIFGNGGGGGGNLPRPRYNVHLWTIPVELAHSYMLFLVILVLARLRSRLRIPAMVVIMVSALRCGKWTAFEFVGGCLLADLHLLQTGPRDMLSSYASADGYSHPEVWWRFLAELVPVLGLLASGFIMSWPTYIAEIPYPYTALVQHAPSSSEGGEEPQFWFALAALTTVWSVGQIPSLRRILERSLLQYLGRVSFVFYIIQHPFLNLFQSRVMGEEPQAGYTLDGAEFEAVAGWGLKGWPGTHTGTRLTFTWILGWAIMVPLELLIADYLTRFVDWPCGRAARSIERAICDDAGGYGDVGHDIEKRLDMVS</sequence>
<evidence type="ECO:0000259" key="2">
    <source>
        <dbReference type="Pfam" id="PF01757"/>
    </source>
</evidence>
<dbReference type="InterPro" id="IPR002656">
    <property type="entry name" value="Acyl_transf_3_dom"/>
</dbReference>
<gene>
    <name evidence="3" type="ORF">UCREL1_9039</name>
</gene>
<feature type="chain" id="PRO_5004084471" evidence="1">
    <location>
        <begin position="27"/>
        <end position="534"/>
    </location>
</feature>
<dbReference type="KEGG" id="ela:UCREL1_9039"/>
<dbReference type="AlphaFoldDB" id="M7SCS0"/>
<keyword evidence="1" id="KW-0732">Signal</keyword>
<accession>M7SCS0</accession>
<dbReference type="GO" id="GO:0016747">
    <property type="term" value="F:acyltransferase activity, transferring groups other than amino-acyl groups"/>
    <property type="evidence" value="ECO:0007669"/>
    <property type="project" value="InterPro"/>
</dbReference>
<protein>
    <submittedName>
        <fullName evidence="3">Putative hard surface induced protein</fullName>
    </submittedName>
</protein>
<evidence type="ECO:0000313" key="4">
    <source>
        <dbReference type="Proteomes" id="UP000012174"/>
    </source>
</evidence>
<evidence type="ECO:0000313" key="3">
    <source>
        <dbReference type="EMBL" id="EMR64004.1"/>
    </source>
</evidence>
<dbReference type="PANTHER" id="PTHR23028">
    <property type="entry name" value="ACETYLTRANSFERASE"/>
    <property type="match status" value="1"/>
</dbReference>
<name>M7SCS0_EUTLA</name>
<dbReference type="Proteomes" id="UP000012174">
    <property type="component" value="Unassembled WGS sequence"/>
</dbReference>
<dbReference type="OrthoDB" id="5819582at2759"/>
<dbReference type="eggNOG" id="ENOG502RYMZ">
    <property type="taxonomic scope" value="Eukaryota"/>
</dbReference>
<dbReference type="STRING" id="1287681.M7SCS0"/>
<proteinExistence type="predicted"/>
<feature type="domain" description="Acyltransferase 3" evidence="2">
    <location>
        <begin position="44"/>
        <end position="438"/>
    </location>
</feature>
<dbReference type="Pfam" id="PF01757">
    <property type="entry name" value="Acyl_transf_3"/>
    <property type="match status" value="1"/>
</dbReference>
<evidence type="ECO:0000256" key="1">
    <source>
        <dbReference type="SAM" id="SignalP"/>
    </source>
</evidence>
<reference evidence="4" key="1">
    <citation type="journal article" date="2013" name="Genome Announc.">
        <title>Draft genome sequence of the grapevine dieback fungus Eutypa lata UCR-EL1.</title>
        <authorList>
            <person name="Blanco-Ulate B."/>
            <person name="Rolshausen P.E."/>
            <person name="Cantu D."/>
        </authorList>
    </citation>
    <scope>NUCLEOTIDE SEQUENCE [LARGE SCALE GENOMIC DNA]</scope>
    <source>
        <strain evidence="4">UCR-EL1</strain>
    </source>
</reference>
<feature type="signal peptide" evidence="1">
    <location>
        <begin position="1"/>
        <end position="26"/>
    </location>
</feature>